<comment type="caution">
    <text evidence="3">The sequence shown here is derived from an EMBL/GenBank/DDBJ whole genome shotgun (WGS) entry which is preliminary data.</text>
</comment>
<protein>
    <recommendedName>
        <fullName evidence="5">DUF5666 domain-containing protein</fullName>
    </recommendedName>
</protein>
<proteinExistence type="predicted"/>
<keyword evidence="2" id="KW-0732">Signal</keyword>
<dbReference type="Proteomes" id="UP001143480">
    <property type="component" value="Unassembled WGS sequence"/>
</dbReference>
<dbReference type="RefSeq" id="WP_261958858.1">
    <property type="nucleotide sequence ID" value="NZ_BAAAXA010000001.1"/>
</dbReference>
<feature type="signal peptide" evidence="2">
    <location>
        <begin position="1"/>
        <end position="27"/>
    </location>
</feature>
<name>A0A9W6KSK1_9ACTN</name>
<reference evidence="3" key="2">
    <citation type="submission" date="2023-01" db="EMBL/GenBank/DDBJ databases">
        <authorList>
            <person name="Sun Q."/>
            <person name="Evtushenko L."/>
        </authorList>
    </citation>
    <scope>NUCLEOTIDE SEQUENCE</scope>
    <source>
        <strain evidence="3">VKM Ac-1321</strain>
    </source>
</reference>
<evidence type="ECO:0000313" key="4">
    <source>
        <dbReference type="Proteomes" id="UP001143480"/>
    </source>
</evidence>
<dbReference type="EMBL" id="BSFP01000061">
    <property type="protein sequence ID" value="GLL05645.1"/>
    <property type="molecule type" value="Genomic_DNA"/>
</dbReference>
<sequence length="169" mass="16624">MYRTRRTLVAAATAGALITGAPLTAAAQPTPAPPGESQSSGSMTGMSDVLHGDGILQTKQGPVRVAVQQGTAGRVSGSSLTVRSSDGFSRTWTISSGTKVLSSRNGLQAGPIGAGTKVLVAGTVQGTGQSASYTATYVLLHDQPAGGPGSGSAPATEPTTEPSAEATTG</sequence>
<evidence type="ECO:0000256" key="1">
    <source>
        <dbReference type="SAM" id="MobiDB-lite"/>
    </source>
</evidence>
<dbReference type="InterPro" id="IPR006311">
    <property type="entry name" value="TAT_signal"/>
</dbReference>
<feature type="region of interest" description="Disordered" evidence="1">
    <location>
        <begin position="142"/>
        <end position="169"/>
    </location>
</feature>
<evidence type="ECO:0000313" key="3">
    <source>
        <dbReference type="EMBL" id="GLL05645.1"/>
    </source>
</evidence>
<feature type="chain" id="PRO_5040938875" description="DUF5666 domain-containing protein" evidence="2">
    <location>
        <begin position="28"/>
        <end position="169"/>
    </location>
</feature>
<organism evidence="3 4">
    <name type="scientific">Dactylosporangium matsuzakiense</name>
    <dbReference type="NCBI Taxonomy" id="53360"/>
    <lineage>
        <taxon>Bacteria</taxon>
        <taxon>Bacillati</taxon>
        <taxon>Actinomycetota</taxon>
        <taxon>Actinomycetes</taxon>
        <taxon>Micromonosporales</taxon>
        <taxon>Micromonosporaceae</taxon>
        <taxon>Dactylosporangium</taxon>
    </lineage>
</organism>
<feature type="region of interest" description="Disordered" evidence="1">
    <location>
        <begin position="25"/>
        <end position="46"/>
    </location>
</feature>
<keyword evidence="4" id="KW-1185">Reference proteome</keyword>
<evidence type="ECO:0008006" key="5">
    <source>
        <dbReference type="Google" id="ProtNLM"/>
    </source>
</evidence>
<dbReference type="AlphaFoldDB" id="A0A9W6KSK1"/>
<reference evidence="3" key="1">
    <citation type="journal article" date="2014" name="Int. J. Syst. Evol. Microbiol.">
        <title>Complete genome sequence of Corynebacterium casei LMG S-19264T (=DSM 44701T), isolated from a smear-ripened cheese.</title>
        <authorList>
            <consortium name="US DOE Joint Genome Institute (JGI-PGF)"/>
            <person name="Walter F."/>
            <person name="Albersmeier A."/>
            <person name="Kalinowski J."/>
            <person name="Ruckert C."/>
        </authorList>
    </citation>
    <scope>NUCLEOTIDE SEQUENCE</scope>
    <source>
        <strain evidence="3">VKM Ac-1321</strain>
    </source>
</reference>
<evidence type="ECO:0000256" key="2">
    <source>
        <dbReference type="SAM" id="SignalP"/>
    </source>
</evidence>
<dbReference type="PROSITE" id="PS51318">
    <property type="entry name" value="TAT"/>
    <property type="match status" value="1"/>
</dbReference>
<gene>
    <name evidence="3" type="ORF">GCM10017581_073920</name>
</gene>
<feature type="compositionally biased region" description="Polar residues" evidence="1">
    <location>
        <begin position="36"/>
        <end position="45"/>
    </location>
</feature>
<feature type="compositionally biased region" description="Low complexity" evidence="1">
    <location>
        <begin position="151"/>
        <end position="169"/>
    </location>
</feature>
<accession>A0A9W6KSK1</accession>